<dbReference type="Gene3D" id="3.50.50.60">
    <property type="entry name" value="FAD/NAD(P)-binding domain"/>
    <property type="match status" value="1"/>
</dbReference>
<feature type="domain" description="FAD dependent oxidoreductase" evidence="3">
    <location>
        <begin position="107"/>
        <end position="417"/>
    </location>
</feature>
<dbReference type="Pfam" id="PF01266">
    <property type="entry name" value="DAO"/>
    <property type="match status" value="1"/>
</dbReference>
<feature type="region of interest" description="Disordered" evidence="2">
    <location>
        <begin position="1"/>
        <end position="88"/>
    </location>
</feature>
<proteinExistence type="predicted"/>
<sequence length="429" mass="45059">MRRSGSPSPVTDFPSGVGEEARAKPPCQAPVLRQAQHEGLQAHAPRPTDLARAAARPKPQGETKPHHPNGPHPEPVEGRGPGTTKKRAFSETATANACKGAGNPPGITVIGAGVAGLCTAVTLAERGAAVTLHERSESLGGAAASWLAGGMLPPFCEAESADASIVAPGLAAIDWWESRVPGVMRNGTLVVASSRDAGEIARFGRRTSGAQPLDAEGIEALEPDLAGRFRQGLHFAAEAHLDPRRALTALAERFERLGGTIRFGSDVTPEAVGGDVVIDCRGIAANAPSLRSVRGEMLILRSDEIRLSRPVRLLHPRMPVYVVPRAGGLFMVGATMIESEASGGPTLRAAVELMNAAYALHPAFAEAEVIDMKAGRRPAFPDNLPRVTRGGRIVSVNGLFRHGFLLAPDCAEKAAERVFGPRTREEIAA</sequence>
<evidence type="ECO:0000256" key="1">
    <source>
        <dbReference type="ARBA" id="ARBA00023002"/>
    </source>
</evidence>
<dbReference type="SUPFAM" id="SSF51971">
    <property type="entry name" value="Nucleotide-binding domain"/>
    <property type="match status" value="1"/>
</dbReference>
<evidence type="ECO:0000259" key="3">
    <source>
        <dbReference type="Pfam" id="PF01266"/>
    </source>
</evidence>
<evidence type="ECO:0000313" key="4">
    <source>
        <dbReference type="EMBL" id="NDW04290.1"/>
    </source>
</evidence>
<reference evidence="4 5" key="1">
    <citation type="submission" date="2020-01" db="EMBL/GenBank/DDBJ databases">
        <title>Jiella pacifica sp. nov.</title>
        <authorList>
            <person name="Xue Z."/>
            <person name="Zhu S."/>
            <person name="Chen J."/>
            <person name="Yang J."/>
        </authorList>
    </citation>
    <scope>NUCLEOTIDE SEQUENCE [LARGE SCALE GENOMIC DNA]</scope>
    <source>
        <strain evidence="4 5">40Bstr34</strain>
    </source>
</reference>
<dbReference type="GO" id="GO:0005737">
    <property type="term" value="C:cytoplasm"/>
    <property type="evidence" value="ECO:0007669"/>
    <property type="project" value="TreeGrafter"/>
</dbReference>
<protein>
    <submittedName>
        <fullName evidence="4">FAD-dependent oxidoreductase</fullName>
    </submittedName>
</protein>
<accession>A0A6N9SYX3</accession>
<dbReference type="InterPro" id="IPR006076">
    <property type="entry name" value="FAD-dep_OxRdtase"/>
</dbReference>
<keyword evidence="1" id="KW-0560">Oxidoreductase</keyword>
<dbReference type="Gene3D" id="3.30.9.10">
    <property type="entry name" value="D-Amino Acid Oxidase, subunit A, domain 2"/>
    <property type="match status" value="1"/>
</dbReference>
<organism evidence="4 5">
    <name type="scientific">Jiella pacifica</name>
    <dbReference type="NCBI Taxonomy" id="2696469"/>
    <lineage>
        <taxon>Bacteria</taxon>
        <taxon>Pseudomonadati</taxon>
        <taxon>Pseudomonadota</taxon>
        <taxon>Alphaproteobacteria</taxon>
        <taxon>Hyphomicrobiales</taxon>
        <taxon>Aurantimonadaceae</taxon>
        <taxon>Jiella</taxon>
    </lineage>
</organism>
<comment type="caution">
    <text evidence="4">The sequence shown here is derived from an EMBL/GenBank/DDBJ whole genome shotgun (WGS) entry which is preliminary data.</text>
</comment>
<dbReference type="Proteomes" id="UP000469011">
    <property type="component" value="Unassembled WGS sequence"/>
</dbReference>
<dbReference type="AlphaFoldDB" id="A0A6N9SYX3"/>
<evidence type="ECO:0000313" key="5">
    <source>
        <dbReference type="Proteomes" id="UP000469011"/>
    </source>
</evidence>
<gene>
    <name evidence="4" type="ORF">GTK09_07595</name>
</gene>
<dbReference type="PANTHER" id="PTHR13847:SF289">
    <property type="entry name" value="GLYCINE OXIDASE"/>
    <property type="match status" value="1"/>
</dbReference>
<evidence type="ECO:0000256" key="2">
    <source>
        <dbReference type="SAM" id="MobiDB-lite"/>
    </source>
</evidence>
<keyword evidence="5" id="KW-1185">Reference proteome</keyword>
<dbReference type="EMBL" id="JAAAMG010000004">
    <property type="protein sequence ID" value="NDW04290.1"/>
    <property type="molecule type" value="Genomic_DNA"/>
</dbReference>
<name>A0A6N9SYX3_9HYPH</name>
<dbReference type="PRINTS" id="PR00419">
    <property type="entry name" value="ADXRDTASE"/>
</dbReference>
<dbReference type="PANTHER" id="PTHR13847">
    <property type="entry name" value="SARCOSINE DEHYDROGENASE-RELATED"/>
    <property type="match status" value="1"/>
</dbReference>
<dbReference type="SUPFAM" id="SSF54373">
    <property type="entry name" value="FAD-linked reductases, C-terminal domain"/>
    <property type="match status" value="1"/>
</dbReference>
<dbReference type="GO" id="GO:0016491">
    <property type="term" value="F:oxidoreductase activity"/>
    <property type="evidence" value="ECO:0007669"/>
    <property type="project" value="UniProtKB-KW"/>
</dbReference>
<dbReference type="InterPro" id="IPR036188">
    <property type="entry name" value="FAD/NAD-bd_sf"/>
</dbReference>